<feature type="region of interest" description="Disordered" evidence="1">
    <location>
        <begin position="176"/>
        <end position="245"/>
    </location>
</feature>
<feature type="compositionally biased region" description="Polar residues" evidence="1">
    <location>
        <begin position="23"/>
        <end position="48"/>
    </location>
</feature>
<accession>A0A166N9T5</accession>
<evidence type="ECO:0000313" key="3">
    <source>
        <dbReference type="Proteomes" id="UP000077266"/>
    </source>
</evidence>
<dbReference type="Proteomes" id="UP000077266">
    <property type="component" value="Unassembled WGS sequence"/>
</dbReference>
<name>A0A166N9T5_EXIGL</name>
<feature type="region of interest" description="Disordered" evidence="1">
    <location>
        <begin position="19"/>
        <end position="48"/>
    </location>
</feature>
<keyword evidence="3" id="KW-1185">Reference proteome</keyword>
<dbReference type="InParanoid" id="A0A166N9T5"/>
<feature type="region of interest" description="Disordered" evidence="1">
    <location>
        <begin position="282"/>
        <end position="347"/>
    </location>
</feature>
<dbReference type="EMBL" id="KV426725">
    <property type="protein sequence ID" value="KZV78915.1"/>
    <property type="molecule type" value="Genomic_DNA"/>
</dbReference>
<reference evidence="2 3" key="1">
    <citation type="journal article" date="2016" name="Mol. Biol. Evol.">
        <title>Comparative Genomics of Early-Diverging Mushroom-Forming Fungi Provides Insights into the Origins of Lignocellulose Decay Capabilities.</title>
        <authorList>
            <person name="Nagy L.G."/>
            <person name="Riley R."/>
            <person name="Tritt A."/>
            <person name="Adam C."/>
            <person name="Daum C."/>
            <person name="Floudas D."/>
            <person name="Sun H."/>
            <person name="Yadav J.S."/>
            <person name="Pangilinan J."/>
            <person name="Larsson K.H."/>
            <person name="Matsuura K."/>
            <person name="Barry K."/>
            <person name="Labutti K."/>
            <person name="Kuo R."/>
            <person name="Ohm R.A."/>
            <person name="Bhattacharya S.S."/>
            <person name="Shirouzu T."/>
            <person name="Yoshinaga Y."/>
            <person name="Martin F.M."/>
            <person name="Grigoriev I.V."/>
            <person name="Hibbett D.S."/>
        </authorList>
    </citation>
    <scope>NUCLEOTIDE SEQUENCE [LARGE SCALE GENOMIC DNA]</scope>
    <source>
        <strain evidence="2 3">HHB12029</strain>
    </source>
</reference>
<evidence type="ECO:0000313" key="2">
    <source>
        <dbReference type="EMBL" id="KZV78915.1"/>
    </source>
</evidence>
<feature type="compositionally biased region" description="Low complexity" evidence="1">
    <location>
        <begin position="328"/>
        <end position="347"/>
    </location>
</feature>
<dbReference type="AlphaFoldDB" id="A0A166N9T5"/>
<gene>
    <name evidence="2" type="ORF">EXIGLDRAFT_783084</name>
</gene>
<protein>
    <submittedName>
        <fullName evidence="2">Uncharacterized protein</fullName>
    </submittedName>
</protein>
<proteinExistence type="predicted"/>
<organism evidence="2 3">
    <name type="scientific">Exidia glandulosa HHB12029</name>
    <dbReference type="NCBI Taxonomy" id="1314781"/>
    <lineage>
        <taxon>Eukaryota</taxon>
        <taxon>Fungi</taxon>
        <taxon>Dikarya</taxon>
        <taxon>Basidiomycota</taxon>
        <taxon>Agaricomycotina</taxon>
        <taxon>Agaricomycetes</taxon>
        <taxon>Auriculariales</taxon>
        <taxon>Exidiaceae</taxon>
        <taxon>Exidia</taxon>
    </lineage>
</organism>
<feature type="compositionally biased region" description="Polar residues" evidence="1">
    <location>
        <begin position="284"/>
        <end position="302"/>
    </location>
</feature>
<sequence>MPALVTGYRTFASRQAAHITAHGQASTNSVPPSAHESSPTQPRQPVTRTVQYTVKEEPYEIDDLSAFFARNGPDPQPVSDNAFGGGFVEDVQYGGGLMPEHHSPGVGYPSPLGSPQHRPLRRQSPTTTTTVPVVAAATAHMHPTSASPVVSKRAGPSGLEYHVSLPIPAPFRALVQRRTSEESPRSSFRPPSPFGPSFLVNHRPHRYPSSSSSESTDQLPHRDHHPHHAGQRPFTGQTVSASSAAASLSGNRKRFYVDAAAFPNERVVRRRLSWTGIEARVGRSPTSQGMSRLHATVSSGSRQRPVLRALSPGEIANRSAPADAGDDPSGTTNTAGSSAAAPPAMSTSVRRTVLRTLSVDEIAERSAPVDVDFDVESTADEGVGPIRSHAVDGSSRLPAPRPVLGPLSPGEIARRSSHIVSVGHIASVPAPSARRPVLQTLSAAEIAQRSAHVDVSFTVEVSDTPIPRSPSPGFAPHHIPAATVMSGWVYQSYTYRLDLAAVTAEQCYPRLADSV</sequence>
<evidence type="ECO:0000256" key="1">
    <source>
        <dbReference type="SAM" id="MobiDB-lite"/>
    </source>
</evidence>